<dbReference type="InterPro" id="IPR056708">
    <property type="entry name" value="DUF7806"/>
</dbReference>
<keyword evidence="1" id="KW-0175">Coiled coil</keyword>
<dbReference type="PANTHER" id="PTHR35489">
    <property type="entry name" value="TITAN9"/>
    <property type="match status" value="1"/>
</dbReference>
<dbReference type="Proteomes" id="UP000595140">
    <property type="component" value="Unassembled WGS sequence"/>
</dbReference>
<keyword evidence="4" id="KW-1185">Reference proteome</keyword>
<evidence type="ECO:0000256" key="1">
    <source>
        <dbReference type="SAM" id="Coils"/>
    </source>
</evidence>
<feature type="coiled-coil region" evidence="1">
    <location>
        <begin position="5"/>
        <end position="103"/>
    </location>
</feature>
<gene>
    <name evidence="3" type="ORF">CCAM_LOCUS37915</name>
</gene>
<dbReference type="EMBL" id="OOIL02005825">
    <property type="protein sequence ID" value="VFQ96139.1"/>
    <property type="molecule type" value="Genomic_DNA"/>
</dbReference>
<dbReference type="OrthoDB" id="759501at2759"/>
<dbReference type="GO" id="GO:0003006">
    <property type="term" value="P:developmental process involved in reproduction"/>
    <property type="evidence" value="ECO:0007669"/>
    <property type="project" value="TreeGrafter"/>
</dbReference>
<dbReference type="PANTHER" id="PTHR35489:SF2">
    <property type="entry name" value="TITAN9"/>
    <property type="match status" value="1"/>
</dbReference>
<evidence type="ECO:0000313" key="3">
    <source>
        <dbReference type="EMBL" id="VFQ96139.1"/>
    </source>
</evidence>
<evidence type="ECO:0000259" key="2">
    <source>
        <dbReference type="Pfam" id="PF25091"/>
    </source>
</evidence>
<name>A0A484N5M8_9ASTE</name>
<feature type="domain" description="DUF7806" evidence="2">
    <location>
        <begin position="192"/>
        <end position="285"/>
    </location>
</feature>
<reference evidence="3 4" key="1">
    <citation type="submission" date="2018-04" db="EMBL/GenBank/DDBJ databases">
        <authorList>
            <person name="Vogel A."/>
        </authorList>
    </citation>
    <scope>NUCLEOTIDE SEQUENCE [LARGE SCALE GENOMIC DNA]</scope>
</reference>
<accession>A0A484N5M8</accession>
<protein>
    <recommendedName>
        <fullName evidence="2">DUF7806 domain-containing protein</fullName>
    </recommendedName>
</protein>
<proteinExistence type="predicted"/>
<evidence type="ECO:0000313" key="4">
    <source>
        <dbReference type="Proteomes" id="UP000595140"/>
    </source>
</evidence>
<dbReference type="Pfam" id="PF25091">
    <property type="entry name" value="DUF7806"/>
    <property type="match status" value="1"/>
</dbReference>
<organism evidence="3 4">
    <name type="scientific">Cuscuta campestris</name>
    <dbReference type="NCBI Taxonomy" id="132261"/>
    <lineage>
        <taxon>Eukaryota</taxon>
        <taxon>Viridiplantae</taxon>
        <taxon>Streptophyta</taxon>
        <taxon>Embryophyta</taxon>
        <taxon>Tracheophyta</taxon>
        <taxon>Spermatophyta</taxon>
        <taxon>Magnoliopsida</taxon>
        <taxon>eudicotyledons</taxon>
        <taxon>Gunneridae</taxon>
        <taxon>Pentapetalae</taxon>
        <taxon>asterids</taxon>
        <taxon>lamiids</taxon>
        <taxon>Solanales</taxon>
        <taxon>Convolvulaceae</taxon>
        <taxon>Cuscuteae</taxon>
        <taxon>Cuscuta</taxon>
        <taxon>Cuscuta subgen. Grammica</taxon>
        <taxon>Cuscuta sect. Cleistogrammica</taxon>
    </lineage>
</organism>
<dbReference type="AlphaFoldDB" id="A0A484N5M8"/>
<sequence length="289" mass="33299">MEALYAKLYKNYTKLKEANAEMEKLNCEQEEKLLNRISASDKLIDSLKSERDELCQQVHELKSELVSLRATKDEELIRYQKLLREENLRNKDLSMEIEKLRTVEQERQDNIVSRDYEDESGRKNYNGYVSSHARRRRRQSLPLSIEYPVDETSAAAGEEILDGLSCEPDKDLCKMIEAPCRRRLKNDSVNSVCMFQELIGCIVGMKISPLQENEESSISVLHEPTGYAFTLKLIDSSGGGEAEWVYRLSSLGTLKSVSTKWMRESVIRFSTSMCPIFFQRLSRVILLCS</sequence>